<dbReference type="GO" id="GO:0005634">
    <property type="term" value="C:nucleus"/>
    <property type="evidence" value="ECO:0007669"/>
    <property type="project" value="UniProtKB-SubCell"/>
</dbReference>
<dbReference type="OrthoDB" id="6155966at2759"/>
<evidence type="ECO:0000256" key="7">
    <source>
        <dbReference type="PROSITE-ProRule" id="PRU00042"/>
    </source>
</evidence>
<evidence type="ECO:0000256" key="5">
    <source>
        <dbReference type="ARBA" id="ARBA00022833"/>
    </source>
</evidence>
<comment type="subcellular location">
    <subcellularLocation>
        <location evidence="1">Nucleus</location>
    </subcellularLocation>
</comment>
<dbReference type="PROSITE" id="PS00028">
    <property type="entry name" value="ZINC_FINGER_C2H2_1"/>
    <property type="match status" value="1"/>
</dbReference>
<gene>
    <name evidence="9" type="ORF">PSYICH_LOCUS8668</name>
</gene>
<dbReference type="InterPro" id="IPR036236">
    <property type="entry name" value="Znf_C2H2_sf"/>
</dbReference>
<evidence type="ECO:0000259" key="8">
    <source>
        <dbReference type="PROSITE" id="PS50157"/>
    </source>
</evidence>
<reference evidence="9" key="1">
    <citation type="submission" date="2022-01" db="EMBL/GenBank/DDBJ databases">
        <authorList>
            <person name="King R."/>
        </authorList>
    </citation>
    <scope>NUCLEOTIDE SEQUENCE</scope>
</reference>
<dbReference type="InterPro" id="IPR050888">
    <property type="entry name" value="ZnF_C2H2-type_TF"/>
</dbReference>
<dbReference type="EMBL" id="OV651815">
    <property type="protein sequence ID" value="CAH1107835.1"/>
    <property type="molecule type" value="Genomic_DNA"/>
</dbReference>
<keyword evidence="10" id="KW-1185">Reference proteome</keyword>
<keyword evidence="4 7" id="KW-0863">Zinc-finger</keyword>
<keyword evidence="5" id="KW-0862">Zinc</keyword>
<evidence type="ECO:0000256" key="6">
    <source>
        <dbReference type="ARBA" id="ARBA00023242"/>
    </source>
</evidence>
<protein>
    <recommendedName>
        <fullName evidence="8">C2H2-type domain-containing protein</fullName>
    </recommendedName>
</protein>
<organism evidence="9 10">
    <name type="scientific">Psylliodes chrysocephalus</name>
    <dbReference type="NCBI Taxonomy" id="3402493"/>
    <lineage>
        <taxon>Eukaryota</taxon>
        <taxon>Metazoa</taxon>
        <taxon>Ecdysozoa</taxon>
        <taxon>Arthropoda</taxon>
        <taxon>Hexapoda</taxon>
        <taxon>Insecta</taxon>
        <taxon>Pterygota</taxon>
        <taxon>Neoptera</taxon>
        <taxon>Endopterygota</taxon>
        <taxon>Coleoptera</taxon>
        <taxon>Polyphaga</taxon>
        <taxon>Cucujiformia</taxon>
        <taxon>Chrysomeloidea</taxon>
        <taxon>Chrysomelidae</taxon>
        <taxon>Galerucinae</taxon>
        <taxon>Alticini</taxon>
        <taxon>Psylliodes</taxon>
    </lineage>
</organism>
<name>A0A9P0CX52_9CUCU</name>
<dbReference type="AlphaFoldDB" id="A0A9P0CX52"/>
<proteinExistence type="predicted"/>
<evidence type="ECO:0000256" key="2">
    <source>
        <dbReference type="ARBA" id="ARBA00022723"/>
    </source>
</evidence>
<dbReference type="SUPFAM" id="SSF57667">
    <property type="entry name" value="beta-beta-alpha zinc fingers"/>
    <property type="match status" value="1"/>
</dbReference>
<sequence>MARKRRMAKSKKLKKTSNNIFKHKNTFLNVNNNEINHPPVALKHDTRGDIEVKESLVTPNGKTFYPCQYCTKIFPREATCKTHIEKCSSRSNPVAQNNINSKSKANNIESLVLNTSNDCRSCENGDISNGSDDDSEKSINKSEMLNISGSSTEKKHLPSTKGLHRINISQNIMVKSATTVIQDSTAEEKEADDDDDVQIIPQEIPKYDLSIYDYDEDTTDETPQIKEHQCKLCPFVAENAIDLIRHKRKEHSGPRKIISPDEIQKYFDWPDRDFCPICEKPIKTKNYKSLFIKHLLVHTTGLAYECKICKKKFRRIDHLKGHEKRHIITFDELQAIQNTVYEDDIALKQHINMS</sequence>
<dbReference type="Gene3D" id="3.30.160.60">
    <property type="entry name" value="Classic Zinc Finger"/>
    <property type="match status" value="1"/>
</dbReference>
<accession>A0A9P0CX52</accession>
<dbReference type="InterPro" id="IPR013087">
    <property type="entry name" value="Znf_C2H2_type"/>
</dbReference>
<evidence type="ECO:0000313" key="9">
    <source>
        <dbReference type="EMBL" id="CAH1107835.1"/>
    </source>
</evidence>
<dbReference type="SMART" id="SM00355">
    <property type="entry name" value="ZnF_C2H2"/>
    <property type="match status" value="4"/>
</dbReference>
<feature type="domain" description="C2H2-type" evidence="8">
    <location>
        <begin position="304"/>
        <end position="326"/>
    </location>
</feature>
<dbReference type="GO" id="GO:0008270">
    <property type="term" value="F:zinc ion binding"/>
    <property type="evidence" value="ECO:0007669"/>
    <property type="project" value="UniProtKB-KW"/>
</dbReference>
<feature type="domain" description="C2H2-type" evidence="8">
    <location>
        <begin position="228"/>
        <end position="256"/>
    </location>
</feature>
<dbReference type="Pfam" id="PF00096">
    <property type="entry name" value="zf-C2H2"/>
    <property type="match status" value="1"/>
</dbReference>
<evidence type="ECO:0000256" key="3">
    <source>
        <dbReference type="ARBA" id="ARBA00022737"/>
    </source>
</evidence>
<evidence type="ECO:0000313" key="10">
    <source>
        <dbReference type="Proteomes" id="UP001153636"/>
    </source>
</evidence>
<dbReference type="PROSITE" id="PS50157">
    <property type="entry name" value="ZINC_FINGER_C2H2_2"/>
    <property type="match status" value="2"/>
</dbReference>
<keyword evidence="2" id="KW-0479">Metal-binding</keyword>
<keyword evidence="6" id="KW-0539">Nucleus</keyword>
<keyword evidence="3" id="KW-0677">Repeat</keyword>
<dbReference type="PANTHER" id="PTHR24406">
    <property type="entry name" value="TRANSCRIPTIONAL REPRESSOR CTCFL-RELATED"/>
    <property type="match status" value="1"/>
</dbReference>
<dbReference type="Proteomes" id="UP001153636">
    <property type="component" value="Chromosome 3"/>
</dbReference>
<evidence type="ECO:0000256" key="4">
    <source>
        <dbReference type="ARBA" id="ARBA00022771"/>
    </source>
</evidence>
<evidence type="ECO:0000256" key="1">
    <source>
        <dbReference type="ARBA" id="ARBA00004123"/>
    </source>
</evidence>